<gene>
    <name evidence="2" type="ORF">HGA03_03690</name>
</gene>
<dbReference type="EMBL" id="JAAXOX010000001">
    <property type="protein sequence ID" value="NKY21764.1"/>
    <property type="molecule type" value="Genomic_DNA"/>
</dbReference>
<evidence type="ECO:0000259" key="1">
    <source>
        <dbReference type="PROSITE" id="PS50056"/>
    </source>
</evidence>
<dbReference type="PROSITE" id="PS50056">
    <property type="entry name" value="TYR_PHOSPHATASE_2"/>
    <property type="match status" value="1"/>
</dbReference>
<keyword evidence="3" id="KW-1185">Reference proteome</keyword>
<evidence type="ECO:0000313" key="3">
    <source>
        <dbReference type="Proteomes" id="UP000581206"/>
    </source>
</evidence>
<dbReference type="InterPro" id="IPR026893">
    <property type="entry name" value="Tyr/Ser_Pase_IphP-type"/>
</dbReference>
<dbReference type="Proteomes" id="UP000581206">
    <property type="component" value="Unassembled WGS sequence"/>
</dbReference>
<dbReference type="GO" id="GO:0004721">
    <property type="term" value="F:phosphoprotein phosphatase activity"/>
    <property type="evidence" value="ECO:0007669"/>
    <property type="project" value="InterPro"/>
</dbReference>
<dbReference type="Pfam" id="PF13350">
    <property type="entry name" value="Y_phosphatase3"/>
    <property type="match status" value="1"/>
</dbReference>
<feature type="domain" description="Tyrosine specific protein phosphatases" evidence="1">
    <location>
        <begin position="113"/>
        <end position="156"/>
    </location>
</feature>
<dbReference type="SUPFAM" id="SSF52799">
    <property type="entry name" value="(Phosphotyrosine protein) phosphatases II"/>
    <property type="match status" value="1"/>
</dbReference>
<name>A0A7X6KT30_9CELL</name>
<dbReference type="Gene3D" id="3.90.190.10">
    <property type="entry name" value="Protein tyrosine phosphatase superfamily"/>
    <property type="match status" value="1"/>
</dbReference>
<dbReference type="InterPro" id="IPR016130">
    <property type="entry name" value="Tyr_Pase_AS"/>
</dbReference>
<proteinExistence type="predicted"/>
<dbReference type="PROSITE" id="PS00383">
    <property type="entry name" value="TYR_PHOSPHATASE_1"/>
    <property type="match status" value="1"/>
</dbReference>
<comment type="caution">
    <text evidence="2">The sequence shown here is derived from an EMBL/GenBank/DDBJ whole genome shotgun (WGS) entry which is preliminary data.</text>
</comment>
<accession>A0A7X6KT30</accession>
<protein>
    <submittedName>
        <fullName evidence="2">Tyrosine-protein phosphatase</fullName>
    </submittedName>
</protein>
<dbReference type="InterPro" id="IPR000387">
    <property type="entry name" value="Tyr_Pase_dom"/>
</dbReference>
<organism evidence="2 3">
    <name type="scientific">Cellulomonas denverensis</name>
    <dbReference type="NCBI Taxonomy" id="264297"/>
    <lineage>
        <taxon>Bacteria</taxon>
        <taxon>Bacillati</taxon>
        <taxon>Actinomycetota</taxon>
        <taxon>Actinomycetes</taxon>
        <taxon>Micrococcales</taxon>
        <taxon>Cellulomonadaceae</taxon>
        <taxon>Cellulomonas</taxon>
    </lineage>
</organism>
<sequence>MTTTPVLSPPVNLRDLAGTPVAGGTVRPGMLWRADDMSCVTEEWATQAVSDGLSHVVDLRSAAEAEATGRGPLGRLPVSYHHVPIFDTVGGGGGADQDVLAQLARVDVTAVGRAYLTMLRENAPAIVALLGMIAAASGVTVVHCAAGKDRTGVLVASVLTALGAEQDTIVADYGRTADNLHAIYSRIMSVHGMSAEMLDGPQAAALAALSRVPVTDLPPMMGADPRSMAAMLDLAREEDGGLEQVLRAGGLTDGLVTALRHRLVDPRG</sequence>
<dbReference type="AlphaFoldDB" id="A0A7X6KT30"/>
<dbReference type="RefSeq" id="WP_168628813.1">
    <property type="nucleotide sequence ID" value="NZ_BONL01000010.1"/>
</dbReference>
<dbReference type="InterPro" id="IPR029021">
    <property type="entry name" value="Prot-tyrosine_phosphatase-like"/>
</dbReference>
<reference evidence="2 3" key="1">
    <citation type="submission" date="2020-04" db="EMBL/GenBank/DDBJ databases">
        <title>MicrobeNet Type strains.</title>
        <authorList>
            <person name="Nicholson A.C."/>
        </authorList>
    </citation>
    <scope>NUCLEOTIDE SEQUENCE [LARGE SCALE GENOMIC DNA]</scope>
    <source>
        <strain evidence="2 3">ATCC BAA-788</strain>
    </source>
</reference>
<evidence type="ECO:0000313" key="2">
    <source>
        <dbReference type="EMBL" id="NKY21764.1"/>
    </source>
</evidence>